<dbReference type="AlphaFoldDB" id="A0A8J8GFC6"/>
<dbReference type="GO" id="GO:0016020">
    <property type="term" value="C:membrane"/>
    <property type="evidence" value="ECO:0007669"/>
    <property type="project" value="InterPro"/>
</dbReference>
<dbReference type="Proteomes" id="UP000625804">
    <property type="component" value="Unassembled WGS sequence"/>
</dbReference>
<keyword evidence="3" id="KW-1185">Reference proteome</keyword>
<reference evidence="2" key="1">
    <citation type="submission" date="2020-06" db="EMBL/GenBank/DDBJ databases">
        <title>A novel thermopfilic bacterium from Erzurum, Turkey.</title>
        <authorList>
            <person name="Adiguzel A."/>
            <person name="Ay H."/>
            <person name="Baltaci M.O."/>
        </authorList>
    </citation>
    <scope>NUCLEOTIDE SEQUENCE</scope>
    <source>
        <strain evidence="2">P2</strain>
    </source>
</reference>
<protein>
    <submittedName>
        <fullName evidence="2">Membrane protein FxsA</fullName>
    </submittedName>
</protein>
<keyword evidence="1" id="KW-0472">Membrane</keyword>
<dbReference type="PANTHER" id="PTHR35335">
    <property type="entry name" value="UPF0716 PROTEIN FXSA"/>
    <property type="match status" value="1"/>
</dbReference>
<name>A0A8J8GFC6_9BACI</name>
<dbReference type="PANTHER" id="PTHR35335:SF1">
    <property type="entry name" value="UPF0716 PROTEIN FXSA"/>
    <property type="match status" value="1"/>
</dbReference>
<dbReference type="EMBL" id="JABTTE010000005">
    <property type="protein sequence ID" value="NSL51275.1"/>
    <property type="molecule type" value="Genomic_DNA"/>
</dbReference>
<dbReference type="Pfam" id="PF04186">
    <property type="entry name" value="FxsA"/>
    <property type="match status" value="1"/>
</dbReference>
<accession>A0A8J8GFC6</accession>
<evidence type="ECO:0000256" key="1">
    <source>
        <dbReference type="SAM" id="Phobius"/>
    </source>
</evidence>
<sequence length="131" mass="14395">MTLPILIALLIIIPALEVGVIIVSGSAIGIIPTIILMIATGFIGAGLSRNQGLKAFQEAQRQMAYGRLPGETILDGLCILLGGILLLFPGFLTDVLGLFLLIPITRKFFKKLIKKRLEKMLQNGQFYIFRR</sequence>
<keyword evidence="1" id="KW-1133">Transmembrane helix</keyword>
<dbReference type="NCBIfam" id="NF008528">
    <property type="entry name" value="PRK11463.1-2"/>
    <property type="match status" value="1"/>
</dbReference>
<dbReference type="InterPro" id="IPR007313">
    <property type="entry name" value="FxsA"/>
</dbReference>
<feature type="transmembrane region" description="Helical" evidence="1">
    <location>
        <begin position="27"/>
        <end position="47"/>
    </location>
</feature>
<organism evidence="2 3">
    <name type="scientific">Calidifontibacillus erzurumensis</name>
    <dbReference type="NCBI Taxonomy" id="2741433"/>
    <lineage>
        <taxon>Bacteria</taxon>
        <taxon>Bacillati</taxon>
        <taxon>Bacillota</taxon>
        <taxon>Bacilli</taxon>
        <taxon>Bacillales</taxon>
        <taxon>Bacillaceae</taxon>
        <taxon>Calidifontibacillus/Schinkia group</taxon>
        <taxon>Calidifontibacillus</taxon>
    </lineage>
</organism>
<evidence type="ECO:0000313" key="2">
    <source>
        <dbReference type="EMBL" id="NSL51275.1"/>
    </source>
</evidence>
<gene>
    <name evidence="2" type="primary">fxsA</name>
    <name evidence="2" type="ORF">HR057_05760</name>
</gene>
<keyword evidence="1" id="KW-0812">Transmembrane</keyword>
<proteinExistence type="predicted"/>
<comment type="caution">
    <text evidence="2">The sequence shown here is derived from an EMBL/GenBank/DDBJ whole genome shotgun (WGS) entry which is preliminary data.</text>
</comment>
<evidence type="ECO:0000313" key="3">
    <source>
        <dbReference type="Proteomes" id="UP000625804"/>
    </source>
</evidence>